<dbReference type="Pfam" id="PF00213">
    <property type="entry name" value="OSCP"/>
    <property type="match status" value="1"/>
</dbReference>
<dbReference type="GO" id="GO:0016020">
    <property type="term" value="C:membrane"/>
    <property type="evidence" value="ECO:0007669"/>
    <property type="project" value="UniProtKB-SubCell"/>
</dbReference>
<keyword evidence="5" id="KW-0472">Membrane</keyword>
<accession>A0A2M6WGT8</accession>
<comment type="caution">
    <text evidence="7">The sequence shown here is derived from an EMBL/GenBank/DDBJ whole genome shotgun (WGS) entry which is preliminary data.</text>
</comment>
<name>A0A2M6WGT8_9BACT</name>
<proteinExistence type="predicted"/>
<dbReference type="InterPro" id="IPR000711">
    <property type="entry name" value="ATPase_OSCP/dsu"/>
</dbReference>
<evidence type="ECO:0000256" key="6">
    <source>
        <dbReference type="ARBA" id="ARBA00023310"/>
    </source>
</evidence>
<gene>
    <name evidence="7" type="ORF">COU08_04105</name>
</gene>
<evidence type="ECO:0000256" key="4">
    <source>
        <dbReference type="ARBA" id="ARBA00023065"/>
    </source>
</evidence>
<organism evidence="7 8">
    <name type="scientific">Candidatus Harrisonbacteria bacterium CG10_big_fil_rev_8_21_14_0_10_42_17</name>
    <dbReference type="NCBI Taxonomy" id="1974584"/>
    <lineage>
        <taxon>Bacteria</taxon>
        <taxon>Candidatus Harrisoniibacteriota</taxon>
    </lineage>
</organism>
<dbReference type="EMBL" id="PFBA01000035">
    <property type="protein sequence ID" value="PIT92010.1"/>
    <property type="molecule type" value="Genomic_DNA"/>
</dbReference>
<keyword evidence="3" id="KW-0375">Hydrogen ion transport</keyword>
<protein>
    <submittedName>
        <fullName evidence="7">Uncharacterized protein</fullName>
    </submittedName>
</protein>
<reference evidence="8" key="1">
    <citation type="submission" date="2017-09" db="EMBL/GenBank/DDBJ databases">
        <title>Depth-based differentiation of microbial function through sediment-hosted aquifers and enrichment of novel symbionts in the deep terrestrial subsurface.</title>
        <authorList>
            <person name="Probst A.J."/>
            <person name="Ladd B."/>
            <person name="Jarett J.K."/>
            <person name="Geller-Mcgrath D.E."/>
            <person name="Sieber C.M.K."/>
            <person name="Emerson J.B."/>
            <person name="Anantharaman K."/>
            <person name="Thomas B.C."/>
            <person name="Malmstrom R."/>
            <person name="Stieglmeier M."/>
            <person name="Klingl A."/>
            <person name="Woyke T."/>
            <person name="Ryan C.M."/>
            <person name="Banfield J.F."/>
        </authorList>
    </citation>
    <scope>NUCLEOTIDE SEQUENCE [LARGE SCALE GENOMIC DNA]</scope>
</reference>
<evidence type="ECO:0000256" key="5">
    <source>
        <dbReference type="ARBA" id="ARBA00023136"/>
    </source>
</evidence>
<dbReference type="Proteomes" id="UP000228635">
    <property type="component" value="Unassembled WGS sequence"/>
</dbReference>
<sequence>MIKPKEYAQALIEALEEASSEQKDRVLKHFITVVQRTSGMHEIKKIVKAVEEETVKRNGGKMVQVESARQLNEQQIRVIQECFEDKDRIINIVKPELIAGVRITINGNASIDNSMKRKLEKLLQ</sequence>
<evidence type="ECO:0000256" key="3">
    <source>
        <dbReference type="ARBA" id="ARBA00022781"/>
    </source>
</evidence>
<evidence type="ECO:0000313" key="8">
    <source>
        <dbReference type="Proteomes" id="UP000228635"/>
    </source>
</evidence>
<dbReference type="AlphaFoldDB" id="A0A2M6WGT8"/>
<dbReference type="GO" id="GO:0046933">
    <property type="term" value="F:proton-transporting ATP synthase activity, rotational mechanism"/>
    <property type="evidence" value="ECO:0007669"/>
    <property type="project" value="InterPro"/>
</dbReference>
<keyword evidence="4" id="KW-0406">Ion transport</keyword>
<evidence type="ECO:0000256" key="1">
    <source>
        <dbReference type="ARBA" id="ARBA00004370"/>
    </source>
</evidence>
<evidence type="ECO:0000313" key="7">
    <source>
        <dbReference type="EMBL" id="PIT92010.1"/>
    </source>
</evidence>
<keyword evidence="6" id="KW-0066">ATP synthesis</keyword>
<keyword evidence="2" id="KW-0813">Transport</keyword>
<evidence type="ECO:0000256" key="2">
    <source>
        <dbReference type="ARBA" id="ARBA00022448"/>
    </source>
</evidence>
<comment type="subcellular location">
    <subcellularLocation>
        <location evidence="1">Membrane</location>
    </subcellularLocation>
</comment>